<keyword evidence="3" id="KW-1185">Reference proteome</keyword>
<sequence>LFGVFIGLGLLLAWMIGLYLLDRAYRKRQAATEQACGIMTQSYAFALNLVRHFMPSFKVEKYQFRGMQQKGEEVNITFQDLSLELPSG</sequence>
<organism evidence="2 3">
    <name type="scientific">Polarella glacialis</name>
    <name type="common">Dinoflagellate</name>
    <dbReference type="NCBI Taxonomy" id="89957"/>
    <lineage>
        <taxon>Eukaryota</taxon>
        <taxon>Sar</taxon>
        <taxon>Alveolata</taxon>
        <taxon>Dinophyceae</taxon>
        <taxon>Suessiales</taxon>
        <taxon>Suessiaceae</taxon>
        <taxon>Polarella</taxon>
    </lineage>
</organism>
<reference evidence="2" key="1">
    <citation type="submission" date="2021-02" db="EMBL/GenBank/DDBJ databases">
        <authorList>
            <person name="Dougan E. K."/>
            <person name="Rhodes N."/>
            <person name="Thang M."/>
            <person name="Chan C."/>
        </authorList>
    </citation>
    <scope>NUCLEOTIDE SEQUENCE</scope>
</reference>
<accession>A0A813FKW3</accession>
<proteinExistence type="predicted"/>
<dbReference type="EMBL" id="CAJNNV010024979">
    <property type="protein sequence ID" value="CAE8611211.1"/>
    <property type="molecule type" value="Genomic_DNA"/>
</dbReference>
<feature type="transmembrane region" description="Helical" evidence="1">
    <location>
        <begin position="6"/>
        <end position="21"/>
    </location>
</feature>
<evidence type="ECO:0000256" key="1">
    <source>
        <dbReference type="SAM" id="Phobius"/>
    </source>
</evidence>
<evidence type="ECO:0000313" key="2">
    <source>
        <dbReference type="EMBL" id="CAE8611211.1"/>
    </source>
</evidence>
<dbReference type="AlphaFoldDB" id="A0A813FKW3"/>
<feature type="non-terminal residue" evidence="2">
    <location>
        <position position="88"/>
    </location>
</feature>
<keyword evidence="1" id="KW-0472">Membrane</keyword>
<gene>
    <name evidence="2" type="ORF">PGLA1383_LOCUS29018</name>
</gene>
<keyword evidence="1" id="KW-1133">Transmembrane helix</keyword>
<keyword evidence="1" id="KW-0812">Transmembrane</keyword>
<dbReference type="Proteomes" id="UP000654075">
    <property type="component" value="Unassembled WGS sequence"/>
</dbReference>
<protein>
    <submittedName>
        <fullName evidence="2">Uncharacterized protein</fullName>
    </submittedName>
</protein>
<name>A0A813FKW3_POLGL</name>
<comment type="caution">
    <text evidence="2">The sequence shown here is derived from an EMBL/GenBank/DDBJ whole genome shotgun (WGS) entry which is preliminary data.</text>
</comment>
<feature type="non-terminal residue" evidence="2">
    <location>
        <position position="1"/>
    </location>
</feature>
<evidence type="ECO:0000313" key="3">
    <source>
        <dbReference type="Proteomes" id="UP000654075"/>
    </source>
</evidence>